<evidence type="ECO:0000313" key="3">
    <source>
        <dbReference type="Proteomes" id="UP000198688"/>
    </source>
</evidence>
<feature type="domain" description="Ternary complex associated" evidence="1">
    <location>
        <begin position="42"/>
        <end position="468"/>
    </location>
</feature>
<dbReference type="Pfam" id="PF19974">
    <property type="entry name" value="TCAD9"/>
    <property type="match status" value="1"/>
</dbReference>
<protein>
    <recommendedName>
        <fullName evidence="1">Ternary complex associated domain-containing protein</fullName>
    </recommendedName>
</protein>
<sequence>MAGDRVHIDFVPGVVPDLDKEGMVENVLGRLPSQVWGDGDRAVLVLRRFSGAGGAMVVQIQVDDGNATYLQVVKIGPAGEMSAEHAAFSRHIAKVNNKIFTQILYATDRDEEFQPDRFEALVYGDAAQFAGDPGAALVTLEDVFADASRGSTLAARRAGEAIEDLFKNLRVSLYLGATGTGPKVPLPNVAARLGPDLTLEVLHVADNQGRTVWGVLPGGSKPMRARAIRRAGAGYPDAEPWAGRVVTIDDLAVARHDSGVRGSIDTAIVDLGGDFPVQDGTFQVTGWARETRQEAVMKGRPTLSILHPFAALRAALDVALVRVGGTAVHGDLNARNVLLVGADHEDREGSRPYLIDYRECTDELTLLTDFAWLEINLMRAIAGDPQPDDLIRLQRRVTLAAALFPEPANDDGLDLTPFADLGGPAGLLWPILVRLRWHAYLCYPEVRRGTWLADYSRHLVLAAHRTLKWPGPESTVSLVTAGVAGEWLTPREAFRYWPAEDLPAVPTLLAATARRSPRSVALLLGALTREVDRRGVTDLEDGLTTAANTLVAVVHRSREGAGRELFMELSVSGADGEARPAVEHLTGMAYGILAGSARSGKSAVIREMAFRMSAVAINSAALSDRERHRLPVIVGPAGGVTAEMIARHAPVGDVRLVEDLLHAGCLHVLADDVRAADVADLREAYPRTHLLVTGREPATDSEGWRLRPPTVQQSITFLAESAVRRGVPLSVLRDVLAGQGTARVDELLGTAMGVSLLARYLRPGSRPGSRPGLTDLLDESFAAHATALNAAERIAADQVDNGTTWTTGVEPPLDHGVMERTDKGWSFTHPVYRDYFAGRDPATASARARHLSWQEALRLAVARSGAEQLAATVVDAVRHTDPVFAARLLAMTATTDEAFAREQVTVLLDVRSGHVARRIAAAALRELGEPGIALLCEVALDAGRSPAVRHAAVQPLLDGEPAPGPHPVRLATRLLGEDPQPARLRAAGVRLAVRHRATGLTLLIAAHCDDRAPWSYWQAAHDGLRSLGTVLPRPLADRYRAAAARRLDRLTAFLPRLTTRASYTRAQEERIALLKLLRGRPDVLLAHRNDFEIGGHVADLLPDPSTPDPLTAADVYRILALDQRTTADNERLASALVEVWAGDRFQGARLAQRTRETLEADGGPDRLRWPLRAALGRCAPDEETVAALLLSNDPDDQTLVVAALSAAGFPIDASPAPGPALDEPARQTLLSLLPEPGAGWAAVDFLRAAATASLHEALPLARRLLDDPGLGRMIRLIPHPVYGVLEVSARSEVLAATGYLLTLIPGDPLVGYVESLGVFGGHPSDETGRLIALSYLGQAGPVLDALNGAEPRLHAAARRAMTTWATGDHRNPGTARDTIASRLRTGRHDPAARSTLLELLRELSERSGQLTDVPVHGPR</sequence>
<proteinExistence type="predicted"/>
<evidence type="ECO:0000313" key="2">
    <source>
        <dbReference type="EMBL" id="SDT80671.1"/>
    </source>
</evidence>
<keyword evidence="3" id="KW-1185">Reference proteome</keyword>
<accession>A0A1H2DD96</accession>
<reference evidence="2 3" key="1">
    <citation type="submission" date="2016-10" db="EMBL/GenBank/DDBJ databases">
        <authorList>
            <person name="de Groot N.N."/>
        </authorList>
    </citation>
    <scope>NUCLEOTIDE SEQUENCE [LARGE SCALE GENOMIC DNA]</scope>
    <source>
        <strain evidence="2 3">DSM 43941</strain>
    </source>
</reference>
<dbReference type="Proteomes" id="UP000198688">
    <property type="component" value="Chromosome I"/>
</dbReference>
<evidence type="ECO:0000259" key="1">
    <source>
        <dbReference type="Pfam" id="PF19974"/>
    </source>
</evidence>
<dbReference type="RefSeq" id="WP_092555851.1">
    <property type="nucleotide sequence ID" value="NZ_BOMJ01000088.1"/>
</dbReference>
<dbReference type="InterPro" id="IPR045544">
    <property type="entry name" value="TCAD9"/>
</dbReference>
<organism evidence="2 3">
    <name type="scientific">Actinoplanes derwentensis</name>
    <dbReference type="NCBI Taxonomy" id="113562"/>
    <lineage>
        <taxon>Bacteria</taxon>
        <taxon>Bacillati</taxon>
        <taxon>Actinomycetota</taxon>
        <taxon>Actinomycetes</taxon>
        <taxon>Micromonosporales</taxon>
        <taxon>Micromonosporaceae</taxon>
        <taxon>Actinoplanes</taxon>
    </lineage>
</organism>
<dbReference type="EMBL" id="LT629758">
    <property type="protein sequence ID" value="SDT80671.1"/>
    <property type="molecule type" value="Genomic_DNA"/>
</dbReference>
<gene>
    <name evidence="2" type="ORF">SAMN04489716_9307</name>
</gene>
<name>A0A1H2DD96_9ACTN</name>